<name>A0A6J1DYP8_MOMCH</name>
<organism evidence="2 3">
    <name type="scientific">Momordica charantia</name>
    <name type="common">Bitter gourd</name>
    <name type="synonym">Balsam pear</name>
    <dbReference type="NCBI Taxonomy" id="3673"/>
    <lineage>
        <taxon>Eukaryota</taxon>
        <taxon>Viridiplantae</taxon>
        <taxon>Streptophyta</taxon>
        <taxon>Embryophyta</taxon>
        <taxon>Tracheophyta</taxon>
        <taxon>Spermatophyta</taxon>
        <taxon>Magnoliopsida</taxon>
        <taxon>eudicotyledons</taxon>
        <taxon>Gunneridae</taxon>
        <taxon>Pentapetalae</taxon>
        <taxon>rosids</taxon>
        <taxon>fabids</taxon>
        <taxon>Cucurbitales</taxon>
        <taxon>Cucurbitaceae</taxon>
        <taxon>Momordiceae</taxon>
        <taxon>Momordica</taxon>
    </lineage>
</organism>
<keyword evidence="1" id="KW-1133">Transmembrane helix</keyword>
<gene>
    <name evidence="3" type="primary">LOC111025849</name>
</gene>
<dbReference type="AlphaFoldDB" id="A0A6J1DYP8"/>
<dbReference type="GeneID" id="111025849"/>
<feature type="transmembrane region" description="Helical" evidence="1">
    <location>
        <begin position="230"/>
        <end position="251"/>
    </location>
</feature>
<dbReference type="RefSeq" id="XP_022159425.1">
    <property type="nucleotide sequence ID" value="XM_022303733.1"/>
</dbReference>
<dbReference type="Proteomes" id="UP000504603">
    <property type="component" value="Unplaced"/>
</dbReference>
<dbReference type="KEGG" id="mcha:111025849"/>
<dbReference type="OrthoDB" id="1705421at2759"/>
<accession>A0A6J1DYP8</accession>
<keyword evidence="1" id="KW-0812">Transmembrane</keyword>
<evidence type="ECO:0000313" key="3">
    <source>
        <dbReference type="RefSeq" id="XP_022159425.1"/>
    </source>
</evidence>
<keyword evidence="2" id="KW-1185">Reference proteome</keyword>
<evidence type="ECO:0000313" key="2">
    <source>
        <dbReference type="Proteomes" id="UP000504603"/>
    </source>
</evidence>
<protein>
    <submittedName>
        <fullName evidence="3">Uncharacterized protein LOC111025849</fullName>
    </submittedName>
</protein>
<proteinExistence type="predicted"/>
<sequence>MYSSTSRIMERFKSMKHSQFTRQVMDLTKLPFIDIPKTVTDLTSNSTSYILSLGFRFMPGQSDFLLKNLRLPETLDGLKGLRDQLGLTLAKDSLTNRGTLKFEGFSSIHAKGSLLMNRVLLEAITYNSGFYGRFLVLAQIGVGCTVWYGFVPGDGNIPPLLDDSVISLFSPIENYEQFFYNPDSYVHPGFSKMTLMENQENTISALSTAYTSEKPFQDIKIAISNNNSNLLLGITLGLVIVVLISVGISPIET</sequence>
<reference evidence="3" key="1">
    <citation type="submission" date="2025-08" db="UniProtKB">
        <authorList>
            <consortium name="RefSeq"/>
        </authorList>
    </citation>
    <scope>IDENTIFICATION</scope>
</reference>
<keyword evidence="1" id="KW-0472">Membrane</keyword>
<evidence type="ECO:0000256" key="1">
    <source>
        <dbReference type="SAM" id="Phobius"/>
    </source>
</evidence>